<dbReference type="InterPro" id="IPR028202">
    <property type="entry name" value="Reductase_C"/>
</dbReference>
<keyword evidence="3" id="KW-0274">FAD</keyword>
<name>A0ABW2BJC0_9HYPH</name>
<feature type="compositionally biased region" description="Basic and acidic residues" evidence="5">
    <location>
        <begin position="413"/>
        <end position="422"/>
    </location>
</feature>
<evidence type="ECO:0000259" key="6">
    <source>
        <dbReference type="Pfam" id="PF07992"/>
    </source>
</evidence>
<dbReference type="SUPFAM" id="SSF55424">
    <property type="entry name" value="FAD/NAD-linked reductases, dimerisation (C-terminal) domain"/>
    <property type="match status" value="1"/>
</dbReference>
<dbReference type="RefSeq" id="WP_378969771.1">
    <property type="nucleotide sequence ID" value="NZ_JBHSWN010000001.1"/>
</dbReference>
<evidence type="ECO:0000256" key="4">
    <source>
        <dbReference type="ARBA" id="ARBA00023002"/>
    </source>
</evidence>
<feature type="domain" description="FAD/NAD(P)-binding" evidence="6">
    <location>
        <begin position="12"/>
        <end position="317"/>
    </location>
</feature>
<keyword evidence="2" id="KW-0285">Flavoprotein</keyword>
<evidence type="ECO:0000256" key="1">
    <source>
        <dbReference type="ARBA" id="ARBA00001974"/>
    </source>
</evidence>
<dbReference type="Pfam" id="PF14759">
    <property type="entry name" value="Reductase_C"/>
    <property type="match status" value="1"/>
</dbReference>
<dbReference type="PANTHER" id="PTHR43557">
    <property type="entry name" value="APOPTOSIS-INDUCING FACTOR 1"/>
    <property type="match status" value="1"/>
</dbReference>
<dbReference type="EMBL" id="JBHSWN010000001">
    <property type="protein sequence ID" value="MFC6790225.1"/>
    <property type="molecule type" value="Genomic_DNA"/>
</dbReference>
<comment type="cofactor">
    <cofactor evidence="1">
        <name>FAD</name>
        <dbReference type="ChEBI" id="CHEBI:57692"/>
    </cofactor>
</comment>
<organism evidence="8 9">
    <name type="scientific">Methylobacterium komagatae</name>
    <dbReference type="NCBI Taxonomy" id="374425"/>
    <lineage>
        <taxon>Bacteria</taxon>
        <taxon>Pseudomonadati</taxon>
        <taxon>Pseudomonadota</taxon>
        <taxon>Alphaproteobacteria</taxon>
        <taxon>Hyphomicrobiales</taxon>
        <taxon>Methylobacteriaceae</taxon>
        <taxon>Methylobacterium</taxon>
    </lineage>
</organism>
<proteinExistence type="predicted"/>
<feature type="region of interest" description="Disordered" evidence="5">
    <location>
        <begin position="408"/>
        <end position="429"/>
    </location>
</feature>
<dbReference type="SUPFAM" id="SSF51905">
    <property type="entry name" value="FAD/NAD(P)-binding domain"/>
    <property type="match status" value="1"/>
</dbReference>
<comment type="caution">
    <text evidence="8">The sequence shown here is derived from an EMBL/GenBank/DDBJ whole genome shotgun (WGS) entry which is preliminary data.</text>
</comment>
<dbReference type="Gene3D" id="3.50.50.60">
    <property type="entry name" value="FAD/NAD(P)-binding domain"/>
    <property type="match status" value="2"/>
</dbReference>
<dbReference type="InterPro" id="IPR016156">
    <property type="entry name" value="FAD/NAD-linked_Rdtase_dimer_sf"/>
</dbReference>
<keyword evidence="9" id="KW-1185">Reference proteome</keyword>
<accession>A0ABW2BJC0</accession>
<dbReference type="Proteomes" id="UP001596292">
    <property type="component" value="Unassembled WGS sequence"/>
</dbReference>
<dbReference type="InterPro" id="IPR023753">
    <property type="entry name" value="FAD/NAD-binding_dom"/>
</dbReference>
<evidence type="ECO:0000313" key="8">
    <source>
        <dbReference type="EMBL" id="MFC6790225.1"/>
    </source>
</evidence>
<evidence type="ECO:0000256" key="5">
    <source>
        <dbReference type="SAM" id="MobiDB-lite"/>
    </source>
</evidence>
<dbReference type="Gene3D" id="3.30.390.30">
    <property type="match status" value="1"/>
</dbReference>
<gene>
    <name evidence="8" type="ORF">ACFQE0_11720</name>
</gene>
<dbReference type="InterPro" id="IPR050446">
    <property type="entry name" value="FAD-oxidoreductase/Apoptosis"/>
</dbReference>
<evidence type="ECO:0000313" key="9">
    <source>
        <dbReference type="Proteomes" id="UP001596292"/>
    </source>
</evidence>
<dbReference type="PRINTS" id="PR00411">
    <property type="entry name" value="PNDRDTASEI"/>
</dbReference>
<dbReference type="PANTHER" id="PTHR43557:SF2">
    <property type="entry name" value="RIESKE DOMAIN-CONTAINING PROTEIN-RELATED"/>
    <property type="match status" value="1"/>
</dbReference>
<keyword evidence="4" id="KW-0560">Oxidoreductase</keyword>
<reference evidence="9" key="1">
    <citation type="journal article" date="2019" name="Int. J. Syst. Evol. Microbiol.">
        <title>The Global Catalogue of Microorganisms (GCM) 10K type strain sequencing project: providing services to taxonomists for standard genome sequencing and annotation.</title>
        <authorList>
            <consortium name="The Broad Institute Genomics Platform"/>
            <consortium name="The Broad Institute Genome Sequencing Center for Infectious Disease"/>
            <person name="Wu L."/>
            <person name="Ma J."/>
        </authorList>
    </citation>
    <scope>NUCLEOTIDE SEQUENCE [LARGE SCALE GENOMIC DNA]</scope>
    <source>
        <strain evidence="9">CCUG 48316</strain>
    </source>
</reference>
<dbReference type="InterPro" id="IPR036188">
    <property type="entry name" value="FAD/NAD-bd_sf"/>
</dbReference>
<protein>
    <submittedName>
        <fullName evidence="8">NAD(P)/FAD-dependent oxidoreductase</fullName>
    </submittedName>
</protein>
<feature type="domain" description="Reductase C-terminal" evidence="7">
    <location>
        <begin position="339"/>
        <end position="411"/>
    </location>
</feature>
<evidence type="ECO:0000256" key="3">
    <source>
        <dbReference type="ARBA" id="ARBA00022827"/>
    </source>
</evidence>
<dbReference type="Pfam" id="PF07992">
    <property type="entry name" value="Pyr_redox_2"/>
    <property type="match status" value="1"/>
</dbReference>
<dbReference type="PRINTS" id="PR00368">
    <property type="entry name" value="FADPNR"/>
</dbReference>
<evidence type="ECO:0000259" key="7">
    <source>
        <dbReference type="Pfam" id="PF14759"/>
    </source>
</evidence>
<sequence>MPDRPSEPPPERIVIVGAGLAGLRGAEALRAAGFQGTLTIVGDEPHRPYDRPPLSKHVLLGLVPAEASRLPSELDDTVTWRLGIGARSLDRVARQLHLADGQSLEYDRLLVASGTRARPWIHDDEARLGNVFTIRTRDDAALLRLALAKRPQRVLVIGAGFIGCEVASVCRELDIPVALIDPSPAPLTRVLGATIGKLIGEVHKSRGVEMHFGTEVTHLDHRDGRVTGAVFADGERLSADVVVVALGAVRNVEWLAGSGLSADEGGVDCDEHGFVLDELGNPDHTIAAAGDVARFPHPLYGGRRVALEHWGHAVAQAEYAGRLLAGVEPVAPYAAVPNFWSTQGDMVVKSVGLTDGADAVAIVQGDPAERRFIALYGRAGRCIAALSVDSARWLPAYAEKVATAAPFPPVEATTDRPLREPEIQDPGFA</sequence>
<evidence type="ECO:0000256" key="2">
    <source>
        <dbReference type="ARBA" id="ARBA00022630"/>
    </source>
</evidence>